<evidence type="ECO:0000313" key="1">
    <source>
        <dbReference type="EMBL" id="SFC78301.1"/>
    </source>
</evidence>
<reference evidence="1 2" key="1">
    <citation type="submission" date="2016-10" db="EMBL/GenBank/DDBJ databases">
        <authorList>
            <person name="Varghese N."/>
            <person name="Submissions S."/>
        </authorList>
    </citation>
    <scope>NUCLEOTIDE SEQUENCE [LARGE SCALE GENOMIC DNA]</scope>
    <source>
        <strain evidence="1 2">DSM 5563</strain>
    </source>
</reference>
<gene>
    <name evidence="1" type="ORF">SAMN02745723_104115</name>
</gene>
<dbReference type="PANTHER" id="PTHR31367">
    <property type="entry name" value="CYTOSOLIC 5'-NUCLEOTIDASE 1 FAMILY MEMBER"/>
    <property type="match status" value="1"/>
</dbReference>
<evidence type="ECO:0000313" key="2">
    <source>
        <dbReference type="Proteomes" id="UP000226420"/>
    </source>
</evidence>
<dbReference type="PANTHER" id="PTHR31367:SF5">
    <property type="entry name" value="CYTOSOLIC 5'-NUCLEOTIDASE 1A"/>
    <property type="match status" value="1"/>
</dbReference>
<dbReference type="GO" id="GO:0009117">
    <property type="term" value="P:nucleotide metabolic process"/>
    <property type="evidence" value="ECO:0007669"/>
    <property type="project" value="InterPro"/>
</dbReference>
<accession>A0AAJ4WAG5</accession>
<proteinExistence type="predicted"/>
<comment type="caution">
    <text evidence="1">The sequence shown here is derived from an EMBL/GenBank/DDBJ whole genome shotgun (WGS) entry which is preliminary data.</text>
</comment>
<organism evidence="1 2">
    <name type="scientific">Pragia fontium DSM 5563 = ATCC 49100</name>
    <dbReference type="NCBI Taxonomy" id="1122977"/>
    <lineage>
        <taxon>Bacteria</taxon>
        <taxon>Pseudomonadati</taxon>
        <taxon>Pseudomonadota</taxon>
        <taxon>Gammaproteobacteria</taxon>
        <taxon>Enterobacterales</taxon>
        <taxon>Budviciaceae</taxon>
        <taxon>Pragia</taxon>
    </lineage>
</organism>
<dbReference type="RefSeq" id="WP_074822267.1">
    <property type="nucleotide sequence ID" value="NZ_FOLW01000004.1"/>
</dbReference>
<name>A0AAJ4WAG5_9GAMM</name>
<dbReference type="GO" id="GO:0005737">
    <property type="term" value="C:cytoplasm"/>
    <property type="evidence" value="ECO:0007669"/>
    <property type="project" value="InterPro"/>
</dbReference>
<dbReference type="InterPro" id="IPR010394">
    <property type="entry name" value="5-nucleotidase"/>
</dbReference>
<dbReference type="GO" id="GO:0008253">
    <property type="term" value="F:5'-nucleotidase activity"/>
    <property type="evidence" value="ECO:0007669"/>
    <property type="project" value="InterPro"/>
</dbReference>
<dbReference type="Proteomes" id="UP000226420">
    <property type="component" value="Unassembled WGS sequence"/>
</dbReference>
<dbReference type="GO" id="GO:0000287">
    <property type="term" value="F:magnesium ion binding"/>
    <property type="evidence" value="ECO:0007669"/>
    <property type="project" value="InterPro"/>
</dbReference>
<dbReference type="GO" id="GO:0000166">
    <property type="term" value="F:nucleotide binding"/>
    <property type="evidence" value="ECO:0007669"/>
    <property type="project" value="InterPro"/>
</dbReference>
<dbReference type="Pfam" id="PF06189">
    <property type="entry name" value="5-nucleotidase"/>
    <property type="match status" value="1"/>
</dbReference>
<dbReference type="AlphaFoldDB" id="A0AAJ4WAG5"/>
<sequence length="353" mass="39342">MAIDLSETLVIGISATALFDLSIADNVFNQKRQLDPDSAMEEYRRYMLENENVPLADGTGMPLVKAMLALNNSRKPGDDKPLVEVVVVSRNSPETGYRVLKEIRQRGLNISRSAFTAGESVTHYLDAFYVDLFLTTNEDDAQRVIDTNQCAAAVMYPPPKSVEPYTDTQVRFAFDGDAVIFDDASELINQTQGLQQFHQSENAQQDVPLNPGPHANLLIKLSKIKERLPGRIEYSPIRLALITARNSPAEMRVINTLRHWGVYVDEVFFLGGLEKARFLKAFNPHIFFDDQDAHLDPAATSVPSARVLYPSHSALRMVMQMKTLTASETTVKSDVVSAAEEPINKLNNVSDKK</sequence>
<protein>
    <submittedName>
        <fullName evidence="1">5'-nucleotidase</fullName>
    </submittedName>
</protein>
<dbReference type="EMBL" id="FOLW01000004">
    <property type="protein sequence ID" value="SFC78301.1"/>
    <property type="molecule type" value="Genomic_DNA"/>
</dbReference>